<protein>
    <recommendedName>
        <fullName evidence="2">SMP-30/Gluconolactonase/LRE-like region domain-containing protein</fullName>
    </recommendedName>
</protein>
<name>A0A7S3WW61_EMIHU</name>
<dbReference type="Gene3D" id="2.120.10.30">
    <property type="entry name" value="TolB, C-terminal domain"/>
    <property type="match status" value="2"/>
</dbReference>
<sequence>MPPAQTGARCLWLTPAATRSGGWRLRLVDYSSHDIRRVEVATGEVTTLVDSLDADEAAQFDGPAGIAISPDGSALFVADFGNYKIRRVEVATGAVTTIAGSGEVGDADGVGNAAEFTEPVGLAISADGLAGSGEERAVCGGQQQRTGTAVTTLAGSGPAGIAISPDTGSALFVADQGNQKMRRVELATGAVTTIAGSGDERSGGWRWRLAR</sequence>
<evidence type="ECO:0008006" key="2">
    <source>
        <dbReference type="Google" id="ProtNLM"/>
    </source>
</evidence>
<organism evidence="1">
    <name type="scientific">Emiliania huxleyi</name>
    <name type="common">Coccolithophore</name>
    <name type="synonym">Pontosphaera huxleyi</name>
    <dbReference type="NCBI Taxonomy" id="2903"/>
    <lineage>
        <taxon>Eukaryota</taxon>
        <taxon>Haptista</taxon>
        <taxon>Haptophyta</taxon>
        <taxon>Prymnesiophyceae</taxon>
        <taxon>Isochrysidales</taxon>
        <taxon>Noelaerhabdaceae</taxon>
        <taxon>Emiliania</taxon>
    </lineage>
</organism>
<gene>
    <name evidence="1" type="ORF">EHUX00137_LOCUS37213</name>
</gene>
<reference evidence="1" key="1">
    <citation type="submission" date="2021-01" db="EMBL/GenBank/DDBJ databases">
        <authorList>
            <person name="Corre E."/>
            <person name="Pelletier E."/>
            <person name="Niang G."/>
            <person name="Scheremetjew M."/>
            <person name="Finn R."/>
            <person name="Kale V."/>
            <person name="Holt S."/>
            <person name="Cochrane G."/>
            <person name="Meng A."/>
            <person name="Brown T."/>
            <person name="Cohen L."/>
        </authorList>
    </citation>
    <scope>NUCLEOTIDE SEQUENCE</scope>
    <source>
        <strain evidence="1">379</strain>
    </source>
</reference>
<dbReference type="AlphaFoldDB" id="A0A7S3WW61"/>
<dbReference type="SUPFAM" id="SSF63825">
    <property type="entry name" value="YWTD domain"/>
    <property type="match status" value="1"/>
</dbReference>
<evidence type="ECO:0000313" key="1">
    <source>
        <dbReference type="EMBL" id="CAE0582201.1"/>
    </source>
</evidence>
<dbReference type="InterPro" id="IPR011042">
    <property type="entry name" value="6-blade_b-propeller_TolB-like"/>
</dbReference>
<dbReference type="PANTHER" id="PTHR46388:SF2">
    <property type="entry name" value="NHL REPEAT-CONTAINING PROTEIN 2"/>
    <property type="match status" value="1"/>
</dbReference>
<proteinExistence type="predicted"/>
<dbReference type="EMBL" id="HBIR01047636">
    <property type="protein sequence ID" value="CAE0582201.1"/>
    <property type="molecule type" value="Transcribed_RNA"/>
</dbReference>
<accession>A0A7S3WW61</accession>
<dbReference type="PANTHER" id="PTHR46388">
    <property type="entry name" value="NHL REPEAT-CONTAINING PROTEIN 2"/>
    <property type="match status" value="1"/>
</dbReference>